<feature type="transmembrane region" description="Helical" evidence="1">
    <location>
        <begin position="67"/>
        <end position="87"/>
    </location>
</feature>
<organism evidence="2 3">
    <name type="scientific">Danxiaibacter flavus</name>
    <dbReference type="NCBI Taxonomy" id="3049108"/>
    <lineage>
        <taxon>Bacteria</taxon>
        <taxon>Pseudomonadati</taxon>
        <taxon>Bacteroidota</taxon>
        <taxon>Chitinophagia</taxon>
        <taxon>Chitinophagales</taxon>
        <taxon>Chitinophagaceae</taxon>
        <taxon>Danxiaibacter</taxon>
    </lineage>
</organism>
<evidence type="ECO:0000313" key="3">
    <source>
        <dbReference type="Proteomes" id="UP001560573"/>
    </source>
</evidence>
<proteinExistence type="predicted"/>
<dbReference type="RefSeq" id="WP_369331241.1">
    <property type="nucleotide sequence ID" value="NZ_JAULBC010000007.1"/>
</dbReference>
<keyword evidence="1" id="KW-1133">Transmembrane helix</keyword>
<reference evidence="2 3" key="1">
    <citation type="submission" date="2023-07" db="EMBL/GenBank/DDBJ databases">
        <authorList>
            <person name="Lian W.-H."/>
        </authorList>
    </citation>
    <scope>NUCLEOTIDE SEQUENCE [LARGE SCALE GENOMIC DNA]</scope>
    <source>
        <strain evidence="2 3">SYSU DXS3180</strain>
    </source>
</reference>
<feature type="transmembrane region" description="Helical" evidence="1">
    <location>
        <begin position="6"/>
        <end position="24"/>
    </location>
</feature>
<dbReference type="EMBL" id="JAULBC010000007">
    <property type="protein sequence ID" value="MEX6689833.1"/>
    <property type="molecule type" value="Genomic_DNA"/>
</dbReference>
<evidence type="ECO:0000256" key="1">
    <source>
        <dbReference type="SAM" id="Phobius"/>
    </source>
</evidence>
<protein>
    <submittedName>
        <fullName evidence="2">Uncharacterized protein</fullName>
    </submittedName>
</protein>
<keyword evidence="1" id="KW-0472">Membrane</keyword>
<keyword evidence="3" id="KW-1185">Reference proteome</keyword>
<accession>A0ABV3ZJ48</accession>
<gene>
    <name evidence="2" type="ORF">QTN47_20165</name>
</gene>
<feature type="transmembrane region" description="Helical" evidence="1">
    <location>
        <begin position="36"/>
        <end position="55"/>
    </location>
</feature>
<comment type="caution">
    <text evidence="2">The sequence shown here is derived from an EMBL/GenBank/DDBJ whole genome shotgun (WGS) entry which is preliminary data.</text>
</comment>
<dbReference type="Proteomes" id="UP001560573">
    <property type="component" value="Unassembled WGS sequence"/>
</dbReference>
<keyword evidence="1" id="KW-0812">Transmembrane</keyword>
<evidence type="ECO:0000313" key="2">
    <source>
        <dbReference type="EMBL" id="MEX6689833.1"/>
    </source>
</evidence>
<sequence length="114" mass="13267">MKNSPIFVSLVILLAAALLFIIVYKTRRRNIMTRKRFLAIGIFITLVMNSIFYSYLARGEVKPIPAFAILTLEVFEILLFALVWGIFKLVEKNKKKSLRGIVKSSEREKEKMHY</sequence>
<name>A0ABV3ZJ48_9BACT</name>